<dbReference type="InterPro" id="IPR015168">
    <property type="entry name" value="SsuA/THI5"/>
</dbReference>
<comment type="caution">
    <text evidence="2">The sequence shown here is derived from an EMBL/GenBank/DDBJ whole genome shotgun (WGS) entry which is preliminary data.</text>
</comment>
<gene>
    <name evidence="2" type="ORF">PQJ73_09845</name>
</gene>
<reference evidence="2" key="2">
    <citation type="submission" date="2023-02" db="EMBL/GenBank/DDBJ databases">
        <authorList>
            <person name="Rayyan A."/>
            <person name="Meyer T."/>
            <person name="Kyndt J.A."/>
        </authorList>
    </citation>
    <scope>NUCLEOTIDE SEQUENCE</scope>
    <source>
        <strain evidence="2">DSM 9987</strain>
    </source>
</reference>
<dbReference type="InterPro" id="IPR027939">
    <property type="entry name" value="NMT1/THI5"/>
</dbReference>
<dbReference type="SUPFAM" id="SSF53850">
    <property type="entry name" value="Periplasmic binding protein-like II"/>
    <property type="match status" value="1"/>
</dbReference>
<evidence type="ECO:0000313" key="2">
    <source>
        <dbReference type="EMBL" id="MDC7785982.1"/>
    </source>
</evidence>
<proteinExistence type="predicted"/>
<evidence type="ECO:0000313" key="3">
    <source>
        <dbReference type="Proteomes" id="UP001165652"/>
    </source>
</evidence>
<dbReference type="Gene3D" id="3.40.190.10">
    <property type="entry name" value="Periplasmic binding protein-like II"/>
    <property type="match status" value="2"/>
</dbReference>
<dbReference type="PANTHER" id="PTHR31528:SF15">
    <property type="entry name" value="RIBOFLAVIN-BINDING PROTEIN RIBY"/>
    <property type="match status" value="1"/>
</dbReference>
<dbReference type="EMBL" id="JAQQLI010000012">
    <property type="protein sequence ID" value="MDC7785982.1"/>
    <property type="molecule type" value="Genomic_DNA"/>
</dbReference>
<dbReference type="Proteomes" id="UP001165652">
    <property type="component" value="Unassembled WGS sequence"/>
</dbReference>
<evidence type="ECO:0000259" key="1">
    <source>
        <dbReference type="Pfam" id="PF09084"/>
    </source>
</evidence>
<dbReference type="RefSeq" id="WP_272776831.1">
    <property type="nucleotide sequence ID" value="NZ_JAQQLI010000012.1"/>
</dbReference>
<reference evidence="2" key="1">
    <citation type="journal article" date="2023" name="Microbiol Resour">
        <title>Genome Sequences of Rhodoplanes serenus and Two Thermotolerant Strains, Rhodoplanes tepidamans and 'Rhodoplanes cryptolactis,' Further Refine the Genus.</title>
        <authorList>
            <person name="Rayyan A.A."/>
            <person name="Kyndt J.A."/>
        </authorList>
    </citation>
    <scope>NUCLEOTIDE SEQUENCE</scope>
    <source>
        <strain evidence="2">DSM 9987</strain>
    </source>
</reference>
<dbReference type="PANTHER" id="PTHR31528">
    <property type="entry name" value="4-AMINO-5-HYDROXYMETHYL-2-METHYLPYRIMIDINE PHOSPHATE SYNTHASE THI11-RELATED"/>
    <property type="match status" value="1"/>
</dbReference>
<accession>A0ABT5J8P5</accession>
<keyword evidence="3" id="KW-1185">Reference proteome</keyword>
<name>A0ABT5J8P5_RHOTP</name>
<protein>
    <submittedName>
        <fullName evidence="2">ABC transporter substrate-binding protein</fullName>
    </submittedName>
</protein>
<feature type="domain" description="SsuA/THI5-like" evidence="1">
    <location>
        <begin position="50"/>
        <end position="265"/>
    </location>
</feature>
<dbReference type="Pfam" id="PF09084">
    <property type="entry name" value="NMT1"/>
    <property type="match status" value="1"/>
</dbReference>
<organism evidence="2 3">
    <name type="scientific">Rhodoplanes tepidamans</name>
    <name type="common">Rhodoplanes cryptolactis</name>
    <dbReference type="NCBI Taxonomy" id="200616"/>
    <lineage>
        <taxon>Bacteria</taxon>
        <taxon>Pseudomonadati</taxon>
        <taxon>Pseudomonadota</taxon>
        <taxon>Alphaproteobacteria</taxon>
        <taxon>Hyphomicrobiales</taxon>
        <taxon>Nitrobacteraceae</taxon>
        <taxon>Rhodoplanes</taxon>
    </lineage>
</organism>
<sequence>MTIRGLLRRLPLLPVLAAAAVAAAVVLGGGATAAAQPFLKFTLDGRIDSDAAPFLLALDQGLLKAEGLDVSIDPAASPQEALARVAAGTYDLGVVDINALIKYRDQNPTAAMPAVFMIENRPPFAVLARRSRGIVDPKDLDGKRVGAATADGSAAYLQIFAKINGLDPARIRLETVALPVREPMLASGQVDAISASTLTAVDLEARGVPPGDIVVLPMADWGVVLYGQAIIASPRMLAERRDAVRGVLRAFVKALQETVRNPARAIDSVIKRIDPTHRERELARLRIAVAGSLLTPEVREIGFGAVDPARLARAIDQLALGYEFRVKPKAADVFDPALLPPIEDRLPR</sequence>